<evidence type="ECO:0000256" key="1">
    <source>
        <dbReference type="SAM" id="SignalP"/>
    </source>
</evidence>
<feature type="signal peptide" evidence="1">
    <location>
        <begin position="1"/>
        <end position="20"/>
    </location>
</feature>
<name>A0A1X0WK03_9GAMM</name>
<sequence>MKKTALAIMFTVLASNAVLATAHAEGPIHHPVPPRHHVVHHPVHRVVHHPLPRHHEPLRHEPIRHG</sequence>
<dbReference type="GeneID" id="93567798"/>
<organism evidence="2 3">
    <name type="scientific">Rouxiella badensis</name>
    <dbReference type="NCBI Taxonomy" id="1646377"/>
    <lineage>
        <taxon>Bacteria</taxon>
        <taxon>Pseudomonadati</taxon>
        <taxon>Pseudomonadota</taxon>
        <taxon>Gammaproteobacteria</taxon>
        <taxon>Enterobacterales</taxon>
        <taxon>Yersiniaceae</taxon>
        <taxon>Rouxiella</taxon>
    </lineage>
</organism>
<feature type="chain" id="PRO_5010868008" evidence="1">
    <location>
        <begin position="21"/>
        <end position="66"/>
    </location>
</feature>
<evidence type="ECO:0000313" key="3">
    <source>
        <dbReference type="Proteomes" id="UP000192536"/>
    </source>
</evidence>
<gene>
    <name evidence="2" type="ORF">BS640_02945</name>
</gene>
<reference evidence="2 3" key="1">
    <citation type="journal article" date="2017" name="Int. J. Syst. Evol. Microbiol.">
        <title>Rouxiella badensis sp. nov. and Rouxiella silvae sp. nov. isolated from peat bog soil in Germany and emendation of the genus description.</title>
        <authorList>
            <person name="Le Fleche-Mateos A."/>
            <person name="Kugler J.H."/>
            <person name="Hansen S.H."/>
            <person name="Syldatk C."/>
            <person name="Hausmann R."/>
            <person name="Lomprez F."/>
            <person name="Vandenbogaert M."/>
            <person name="Manuguerra J.C."/>
            <person name="Grimont P.A."/>
        </authorList>
    </citation>
    <scope>NUCLEOTIDE SEQUENCE [LARGE SCALE GENOMIC DNA]</scope>
    <source>
        <strain evidence="2 3">DSM 100043</strain>
    </source>
</reference>
<proteinExistence type="predicted"/>
<dbReference type="AlphaFoldDB" id="A0A1X0WK03"/>
<accession>A0A1X0WK03</accession>
<keyword evidence="3" id="KW-1185">Reference proteome</keyword>
<keyword evidence="1" id="KW-0732">Signal</keyword>
<protein>
    <submittedName>
        <fullName evidence="2">Uncharacterized protein</fullName>
    </submittedName>
</protein>
<evidence type="ECO:0000313" key="2">
    <source>
        <dbReference type="EMBL" id="ORJ27061.1"/>
    </source>
</evidence>
<dbReference type="EMBL" id="MRWE01000003">
    <property type="protein sequence ID" value="ORJ27061.1"/>
    <property type="molecule type" value="Genomic_DNA"/>
</dbReference>
<dbReference type="RefSeq" id="WP_017490742.1">
    <property type="nucleotide sequence ID" value="NZ_CAUQAZ010000004.1"/>
</dbReference>
<dbReference type="Proteomes" id="UP000192536">
    <property type="component" value="Unassembled WGS sequence"/>
</dbReference>
<comment type="caution">
    <text evidence="2">The sequence shown here is derived from an EMBL/GenBank/DDBJ whole genome shotgun (WGS) entry which is preliminary data.</text>
</comment>